<evidence type="ECO:0000259" key="10">
    <source>
        <dbReference type="PROSITE" id="PS51489"/>
    </source>
</evidence>
<dbReference type="AlphaFoldDB" id="A0A8H7S556"/>
<dbReference type="PROSITE" id="PS00108">
    <property type="entry name" value="PROTEIN_KINASE_ST"/>
    <property type="match status" value="1"/>
</dbReference>
<proteinExistence type="predicted"/>
<evidence type="ECO:0000313" key="11">
    <source>
        <dbReference type="EMBL" id="KAG2222303.1"/>
    </source>
</evidence>
<reference evidence="11 12" key="1">
    <citation type="submission" date="2020-12" db="EMBL/GenBank/DDBJ databases">
        <title>Metabolic potential, ecology and presence of endohyphal bacteria is reflected in genomic diversity of Mucoromycotina.</title>
        <authorList>
            <person name="Muszewska A."/>
            <person name="Okrasinska A."/>
            <person name="Steczkiewicz K."/>
            <person name="Drgas O."/>
            <person name="Orlowska M."/>
            <person name="Perlinska-Lenart U."/>
            <person name="Aleksandrzak-Piekarczyk T."/>
            <person name="Szatraj K."/>
            <person name="Zielenkiewicz U."/>
            <person name="Pilsyk S."/>
            <person name="Malc E."/>
            <person name="Mieczkowski P."/>
            <person name="Kruszewska J.S."/>
            <person name="Biernat P."/>
            <person name="Pawlowska J."/>
        </authorList>
    </citation>
    <scope>NUCLEOTIDE SEQUENCE [LARGE SCALE GENOMIC DNA]</scope>
    <source>
        <strain evidence="11 12">CBS 142.35</strain>
    </source>
</reference>
<dbReference type="PANTHER" id="PTHR14030:SF4">
    <property type="entry name" value="BUB1 KINASE, ISOFORM A-RELATED"/>
    <property type="match status" value="1"/>
</dbReference>
<evidence type="ECO:0000256" key="7">
    <source>
        <dbReference type="PROSITE-ProRule" id="PRU10141"/>
    </source>
</evidence>
<evidence type="ECO:0000256" key="5">
    <source>
        <dbReference type="ARBA" id="ARBA00022840"/>
    </source>
</evidence>
<dbReference type="Gene3D" id="1.25.40.430">
    <property type="match status" value="1"/>
</dbReference>
<dbReference type="Proteomes" id="UP000646827">
    <property type="component" value="Unassembled WGS sequence"/>
</dbReference>
<dbReference type="InterPro" id="IPR011009">
    <property type="entry name" value="Kinase-like_dom_sf"/>
</dbReference>
<dbReference type="Pfam" id="PF00069">
    <property type="entry name" value="Pkinase"/>
    <property type="match status" value="1"/>
</dbReference>
<dbReference type="InterPro" id="IPR008271">
    <property type="entry name" value="Ser/Thr_kinase_AS"/>
</dbReference>
<dbReference type="InterPro" id="IPR000719">
    <property type="entry name" value="Prot_kinase_dom"/>
</dbReference>
<dbReference type="SMART" id="SM00220">
    <property type="entry name" value="S_TKc"/>
    <property type="match status" value="1"/>
</dbReference>
<dbReference type="GO" id="GO:0005524">
    <property type="term" value="F:ATP binding"/>
    <property type="evidence" value="ECO:0007669"/>
    <property type="project" value="UniProtKB-UniRule"/>
</dbReference>
<dbReference type="GO" id="GO:0000776">
    <property type="term" value="C:kinetochore"/>
    <property type="evidence" value="ECO:0007669"/>
    <property type="project" value="UniProtKB-KW"/>
</dbReference>
<comment type="caution">
    <text evidence="11">The sequence shown here is derived from an EMBL/GenBank/DDBJ whole genome shotgun (WGS) entry which is preliminary data.</text>
</comment>
<evidence type="ECO:0000256" key="3">
    <source>
        <dbReference type="ARBA" id="ARBA00022741"/>
    </source>
</evidence>
<keyword evidence="6" id="KW-0137">Centromere</keyword>
<evidence type="ECO:0000256" key="1">
    <source>
        <dbReference type="ARBA" id="ARBA00004629"/>
    </source>
</evidence>
<gene>
    <name evidence="11" type="ORF">INT45_001566</name>
</gene>
<feature type="binding site" evidence="7">
    <location>
        <position position="377"/>
    </location>
    <ligand>
        <name>ATP</name>
        <dbReference type="ChEBI" id="CHEBI:30616"/>
    </ligand>
</feature>
<dbReference type="PROSITE" id="PS00107">
    <property type="entry name" value="PROTEIN_KINASE_ATP"/>
    <property type="match status" value="1"/>
</dbReference>
<dbReference type="OrthoDB" id="248495at2759"/>
<dbReference type="InterPro" id="IPR015661">
    <property type="entry name" value="Bub1/Mad3"/>
</dbReference>
<feature type="domain" description="Protein kinase" evidence="9">
    <location>
        <begin position="344"/>
        <end position="652"/>
    </location>
</feature>
<keyword evidence="3 7" id="KW-0547">Nucleotide-binding</keyword>
<sequence>MDKMEVDDPLNILEQQLEQELKKEDKRSLFKLLHDITLRFENDRRYRNDTRYIRIWLQYASYFRHAEWIYDYMYEHGIGEYVGAFYEQTAEYYALYRNCQSSAEEIIKLGIQKNAEPLSRLYQILHSIQQQKQQVNRTEESQLLPLNENDQKVTTTILSLQSVKKNQHDIIIPSNHIKILKQHQMRMATVQACYQNQEILSFEELRIQRQPELLIFIIEEEKEEKKSSIRNDNKNSNATTLLHSGVERRQSTSFFHSPVHGIGSHSEEKKNKTNSLNRTPSNDRTDQQQQIHVVYTIPPSTSFIRRHTLTHLASKNGFHDFSSLCSKRIQIGQIIQLSTNGMLFRIIKKVGQGGMARVYHATTISTTNNKNKNYAIKVEKPANAWEFYILNELHHRLFNNNHEKKRILSNQYIIHVYDLYLFKDTSFLIMEYGNQGTLLDCFNHYRNQQRRVAMTESLVLFLTMRLLQAVQTIHDVGIIHGDLKMDNIIFSFHNNKKEDTTSFQLNKEKQWQHNIYLILIDFGRAVDLTLLPSNVQLKADWPPQATDPFFVRQGIEFLPYSIDYYGIAHMIHWLLFGKVMKITRINEKQKIQERWKRYWHIELWESLFDVLLNPSMNNTSSFITTMIYKSDQILQQDKHLETYLSQLKPHSS</sequence>
<dbReference type="GO" id="GO:0004672">
    <property type="term" value="F:protein kinase activity"/>
    <property type="evidence" value="ECO:0007669"/>
    <property type="project" value="InterPro"/>
</dbReference>
<accession>A0A8H7S556</accession>
<dbReference type="Gene3D" id="1.10.510.10">
    <property type="entry name" value="Transferase(Phosphotransferase) domain 1"/>
    <property type="match status" value="1"/>
</dbReference>
<keyword evidence="2" id="KW-0158">Chromosome</keyword>
<feature type="region of interest" description="Disordered" evidence="8">
    <location>
        <begin position="256"/>
        <end position="289"/>
    </location>
</feature>
<evidence type="ECO:0000256" key="8">
    <source>
        <dbReference type="SAM" id="MobiDB-lite"/>
    </source>
</evidence>
<keyword evidence="4" id="KW-0995">Kinetochore</keyword>
<evidence type="ECO:0000313" key="12">
    <source>
        <dbReference type="Proteomes" id="UP000646827"/>
    </source>
</evidence>
<dbReference type="SUPFAM" id="SSF56112">
    <property type="entry name" value="Protein kinase-like (PK-like)"/>
    <property type="match status" value="1"/>
</dbReference>
<dbReference type="GO" id="GO:0051754">
    <property type="term" value="P:meiotic sister chromatid cohesion, centromeric"/>
    <property type="evidence" value="ECO:0007669"/>
    <property type="project" value="TreeGrafter"/>
</dbReference>
<organism evidence="11 12">
    <name type="scientific">Circinella minor</name>
    <dbReference type="NCBI Taxonomy" id="1195481"/>
    <lineage>
        <taxon>Eukaryota</taxon>
        <taxon>Fungi</taxon>
        <taxon>Fungi incertae sedis</taxon>
        <taxon>Mucoromycota</taxon>
        <taxon>Mucoromycotina</taxon>
        <taxon>Mucoromycetes</taxon>
        <taxon>Mucorales</taxon>
        <taxon>Lichtheimiaceae</taxon>
        <taxon>Circinella</taxon>
    </lineage>
</organism>
<comment type="subcellular location">
    <subcellularLocation>
        <location evidence="1">Chromosome</location>
        <location evidence="1">Centromere</location>
        <location evidence="1">Kinetochore</location>
    </subcellularLocation>
</comment>
<dbReference type="PANTHER" id="PTHR14030">
    <property type="entry name" value="MITOTIC CHECKPOINT SERINE/THREONINE-PROTEIN KINASE BUB1"/>
    <property type="match status" value="1"/>
</dbReference>
<dbReference type="PROSITE" id="PS50011">
    <property type="entry name" value="PROTEIN_KINASE_DOM"/>
    <property type="match status" value="1"/>
</dbReference>
<name>A0A8H7S556_9FUNG</name>
<dbReference type="Pfam" id="PF08311">
    <property type="entry name" value="Mad3_BUB1_I"/>
    <property type="match status" value="1"/>
</dbReference>
<feature type="domain" description="BUB1 N-terminal" evidence="10">
    <location>
        <begin position="1"/>
        <end position="160"/>
    </location>
</feature>
<dbReference type="GO" id="GO:0032991">
    <property type="term" value="C:protein-containing complex"/>
    <property type="evidence" value="ECO:0007669"/>
    <property type="project" value="UniProtKB-ARBA"/>
</dbReference>
<dbReference type="GO" id="GO:0007094">
    <property type="term" value="P:mitotic spindle assembly checkpoint signaling"/>
    <property type="evidence" value="ECO:0007669"/>
    <property type="project" value="InterPro"/>
</dbReference>
<protein>
    <submittedName>
        <fullName evidence="11">Uncharacterized protein</fullName>
    </submittedName>
</protein>
<evidence type="ECO:0000256" key="2">
    <source>
        <dbReference type="ARBA" id="ARBA00022454"/>
    </source>
</evidence>
<dbReference type="PROSITE" id="PS51489">
    <property type="entry name" value="BUB1_N"/>
    <property type="match status" value="1"/>
</dbReference>
<dbReference type="SMART" id="SM00777">
    <property type="entry name" value="Mad3_BUB1_I"/>
    <property type="match status" value="1"/>
</dbReference>
<evidence type="ECO:0000259" key="9">
    <source>
        <dbReference type="PROSITE" id="PS50011"/>
    </source>
</evidence>
<keyword evidence="5 7" id="KW-0067">ATP-binding</keyword>
<dbReference type="InterPro" id="IPR013212">
    <property type="entry name" value="Mad3/Bub1_I"/>
</dbReference>
<evidence type="ECO:0000256" key="6">
    <source>
        <dbReference type="ARBA" id="ARBA00023328"/>
    </source>
</evidence>
<evidence type="ECO:0000256" key="4">
    <source>
        <dbReference type="ARBA" id="ARBA00022838"/>
    </source>
</evidence>
<dbReference type="EMBL" id="JAEPRB010000086">
    <property type="protein sequence ID" value="KAG2222303.1"/>
    <property type="molecule type" value="Genomic_DNA"/>
</dbReference>
<keyword evidence="12" id="KW-1185">Reference proteome</keyword>
<dbReference type="InterPro" id="IPR017441">
    <property type="entry name" value="Protein_kinase_ATP_BS"/>
</dbReference>